<dbReference type="InterPro" id="IPR020476">
    <property type="entry name" value="Nudix_hydrolase"/>
</dbReference>
<evidence type="ECO:0000313" key="4">
    <source>
        <dbReference type="EMBL" id="OGG07637.1"/>
    </source>
</evidence>
<dbReference type="GO" id="GO:0006167">
    <property type="term" value="P:AMP biosynthetic process"/>
    <property type="evidence" value="ECO:0007669"/>
    <property type="project" value="TreeGrafter"/>
</dbReference>
<dbReference type="STRING" id="1798377.A2872_00010"/>
<dbReference type="GO" id="GO:0006754">
    <property type="term" value="P:ATP biosynthetic process"/>
    <property type="evidence" value="ECO:0007669"/>
    <property type="project" value="TreeGrafter"/>
</dbReference>
<dbReference type="PANTHER" id="PTHR21340:SF0">
    <property type="entry name" value="BIS(5'-NUCLEOSYL)-TETRAPHOSPHATASE [ASYMMETRICAL]"/>
    <property type="match status" value="1"/>
</dbReference>
<dbReference type="InterPro" id="IPR015797">
    <property type="entry name" value="NUDIX_hydrolase-like_dom_sf"/>
</dbReference>
<dbReference type="InterPro" id="IPR000086">
    <property type="entry name" value="NUDIX_hydrolase_dom"/>
</dbReference>
<dbReference type="PANTHER" id="PTHR21340">
    <property type="entry name" value="DIADENOSINE 5,5-P1,P4-TETRAPHOSPHATE PYROPHOSPHOHYDROLASE MUTT"/>
    <property type="match status" value="1"/>
</dbReference>
<dbReference type="GO" id="GO:0004081">
    <property type="term" value="F:bis(5'-nucleosyl)-tetraphosphatase (asymmetrical) activity"/>
    <property type="evidence" value="ECO:0007669"/>
    <property type="project" value="TreeGrafter"/>
</dbReference>
<evidence type="ECO:0000313" key="5">
    <source>
        <dbReference type="Proteomes" id="UP000178681"/>
    </source>
</evidence>
<evidence type="ECO:0000259" key="3">
    <source>
        <dbReference type="PROSITE" id="PS51462"/>
    </source>
</evidence>
<dbReference type="EMBL" id="MFJG01000004">
    <property type="protein sequence ID" value="OGG07637.1"/>
    <property type="molecule type" value="Genomic_DNA"/>
</dbReference>
<keyword evidence="1 2" id="KW-0378">Hydrolase</keyword>
<dbReference type="Proteomes" id="UP000178681">
    <property type="component" value="Unassembled WGS sequence"/>
</dbReference>
<evidence type="ECO:0000256" key="2">
    <source>
        <dbReference type="RuleBase" id="RU003476"/>
    </source>
</evidence>
<dbReference type="Gene3D" id="3.90.79.10">
    <property type="entry name" value="Nucleoside Triphosphate Pyrophosphohydrolase"/>
    <property type="match status" value="1"/>
</dbReference>
<dbReference type="InterPro" id="IPR020084">
    <property type="entry name" value="NUDIX_hydrolase_CS"/>
</dbReference>
<protein>
    <recommendedName>
        <fullName evidence="3">Nudix hydrolase domain-containing protein</fullName>
    </recommendedName>
</protein>
<dbReference type="PRINTS" id="PR00502">
    <property type="entry name" value="NUDIXFAMILY"/>
</dbReference>
<name>A0A1F5Z651_9BACT</name>
<evidence type="ECO:0000256" key="1">
    <source>
        <dbReference type="ARBA" id="ARBA00022801"/>
    </source>
</evidence>
<organism evidence="4 5">
    <name type="scientific">Candidatus Gottesmanbacteria bacterium RIFCSPHIGHO2_01_FULL_42_12</name>
    <dbReference type="NCBI Taxonomy" id="1798377"/>
    <lineage>
        <taxon>Bacteria</taxon>
        <taxon>Candidatus Gottesmaniibacteriota</taxon>
    </lineage>
</organism>
<dbReference type="AlphaFoldDB" id="A0A1F5Z651"/>
<comment type="caution">
    <text evidence="4">The sequence shown here is derived from an EMBL/GenBank/DDBJ whole genome shotgun (WGS) entry which is preliminary data.</text>
</comment>
<dbReference type="SUPFAM" id="SSF55811">
    <property type="entry name" value="Nudix"/>
    <property type="match status" value="1"/>
</dbReference>
<reference evidence="4 5" key="1">
    <citation type="journal article" date="2016" name="Nat. Commun.">
        <title>Thousands of microbial genomes shed light on interconnected biogeochemical processes in an aquifer system.</title>
        <authorList>
            <person name="Anantharaman K."/>
            <person name="Brown C.T."/>
            <person name="Hug L.A."/>
            <person name="Sharon I."/>
            <person name="Castelle C.J."/>
            <person name="Probst A.J."/>
            <person name="Thomas B.C."/>
            <person name="Singh A."/>
            <person name="Wilkins M.J."/>
            <person name="Karaoz U."/>
            <person name="Brodie E.L."/>
            <person name="Williams K.H."/>
            <person name="Hubbard S.S."/>
            <person name="Banfield J.F."/>
        </authorList>
    </citation>
    <scope>NUCLEOTIDE SEQUENCE [LARGE SCALE GENOMIC DNA]</scope>
</reference>
<dbReference type="PROSITE" id="PS00893">
    <property type="entry name" value="NUDIX_BOX"/>
    <property type="match status" value="1"/>
</dbReference>
<feature type="domain" description="Nudix hydrolase" evidence="3">
    <location>
        <begin position="1"/>
        <end position="122"/>
    </location>
</feature>
<gene>
    <name evidence="4" type="ORF">A2872_00010</name>
</gene>
<dbReference type="PROSITE" id="PS51462">
    <property type="entry name" value="NUDIX"/>
    <property type="match status" value="1"/>
</dbReference>
<dbReference type="InterPro" id="IPR051325">
    <property type="entry name" value="Nudix_hydrolase_domain"/>
</dbReference>
<dbReference type="Pfam" id="PF00293">
    <property type="entry name" value="NUDIX"/>
    <property type="match status" value="1"/>
</dbReference>
<sequence length="130" mass="15007">MANTPEAVEILLIQDSKGRWTIPKGHIEEGETPREAAEREIREETGLKEMKVLDWLGKINFRYRRNSSLVLMTTDIFLVQATGKSHSVKKEKWMTSLAWMPANDALEKIEYEDIGKLILLGLKKIRQQNL</sequence>
<proteinExistence type="inferred from homology"/>
<accession>A0A1F5Z651</accession>
<comment type="similarity">
    <text evidence="2">Belongs to the Nudix hydrolase family.</text>
</comment>